<dbReference type="InterPro" id="IPR033749">
    <property type="entry name" value="Polyprenyl_synt_CS"/>
</dbReference>
<protein>
    <submittedName>
        <fullName evidence="6">Isoprenoid synthase domain-containing protein</fullName>
    </submittedName>
</protein>
<keyword evidence="7" id="KW-1185">Reference proteome</keyword>
<dbReference type="GO" id="GO:0004659">
    <property type="term" value="F:prenyltransferase activity"/>
    <property type="evidence" value="ECO:0007669"/>
    <property type="project" value="InterPro"/>
</dbReference>
<dbReference type="CDD" id="cd00685">
    <property type="entry name" value="Trans_IPPS_HT"/>
    <property type="match status" value="1"/>
</dbReference>
<evidence type="ECO:0000313" key="7">
    <source>
        <dbReference type="Proteomes" id="UP000193411"/>
    </source>
</evidence>
<evidence type="ECO:0000256" key="3">
    <source>
        <dbReference type="RuleBase" id="RU004466"/>
    </source>
</evidence>
<dbReference type="OrthoDB" id="6921389at2759"/>
<gene>
    <name evidence="6" type="ORF">BCR44DRAFT_1405375</name>
</gene>
<name>A0A1Y2H9Y9_9FUNG</name>
<dbReference type="InterPro" id="IPR008949">
    <property type="entry name" value="Isoprenoid_synthase_dom_sf"/>
</dbReference>
<keyword evidence="1" id="KW-0479">Metal-binding</keyword>
<keyword evidence="5" id="KW-0812">Transmembrane</keyword>
<evidence type="ECO:0000313" key="6">
    <source>
        <dbReference type="EMBL" id="ORZ31389.1"/>
    </source>
</evidence>
<dbReference type="GO" id="GO:0046872">
    <property type="term" value="F:metal ion binding"/>
    <property type="evidence" value="ECO:0007669"/>
    <property type="project" value="UniProtKB-KW"/>
</dbReference>
<feature type="compositionally biased region" description="Polar residues" evidence="4">
    <location>
        <begin position="1"/>
        <end position="10"/>
    </location>
</feature>
<comment type="similarity">
    <text evidence="3">Belongs to the FPP/GGPP synthase family.</text>
</comment>
<evidence type="ECO:0000256" key="2">
    <source>
        <dbReference type="ARBA" id="ARBA00022842"/>
    </source>
</evidence>
<dbReference type="Pfam" id="PF00348">
    <property type="entry name" value="polyprenyl_synt"/>
    <property type="match status" value="1"/>
</dbReference>
<reference evidence="6 7" key="1">
    <citation type="submission" date="2016-07" db="EMBL/GenBank/DDBJ databases">
        <title>Pervasive Adenine N6-methylation of Active Genes in Fungi.</title>
        <authorList>
            <consortium name="DOE Joint Genome Institute"/>
            <person name="Mondo S.J."/>
            <person name="Dannebaum R.O."/>
            <person name="Kuo R.C."/>
            <person name="Labutti K."/>
            <person name="Haridas S."/>
            <person name="Kuo A."/>
            <person name="Salamov A."/>
            <person name="Ahrendt S.R."/>
            <person name="Lipzen A."/>
            <person name="Sullivan W."/>
            <person name="Andreopoulos W.B."/>
            <person name="Clum A."/>
            <person name="Lindquist E."/>
            <person name="Daum C."/>
            <person name="Ramamoorthy G.K."/>
            <person name="Gryganskyi A."/>
            <person name="Culley D."/>
            <person name="Magnuson J.K."/>
            <person name="James T.Y."/>
            <person name="O'Malley M.A."/>
            <person name="Stajich J.E."/>
            <person name="Spatafora J.W."/>
            <person name="Visel A."/>
            <person name="Grigoriev I.V."/>
        </authorList>
    </citation>
    <scope>NUCLEOTIDE SEQUENCE [LARGE SCALE GENOMIC DNA]</scope>
    <source>
        <strain evidence="6 7">PL171</strain>
    </source>
</reference>
<dbReference type="SUPFAM" id="SSF48576">
    <property type="entry name" value="Terpenoid synthases"/>
    <property type="match status" value="1"/>
</dbReference>
<keyword evidence="2" id="KW-0460">Magnesium</keyword>
<dbReference type="PANTHER" id="PTHR12001">
    <property type="entry name" value="GERANYLGERANYL PYROPHOSPHATE SYNTHASE"/>
    <property type="match status" value="1"/>
</dbReference>
<feature type="region of interest" description="Disordered" evidence="4">
    <location>
        <begin position="1"/>
        <end position="50"/>
    </location>
</feature>
<dbReference type="GO" id="GO:0008299">
    <property type="term" value="P:isoprenoid biosynthetic process"/>
    <property type="evidence" value="ECO:0007669"/>
    <property type="project" value="InterPro"/>
</dbReference>
<sequence>MSSSFNQHPQPTYPVAENARSAPPRHGSSPPLRAESNHLPYNPPLPPKDTTRDEILLAPYAYLQKNPGKGVRSKIFAAFNKWCQVPDDKLAIISKVVEMLHGGSLLIDDIEDESHLRRGRPVAHRVFGMANTINSANYVYFLALREVQLLKHANGDAGKGVAIFTEELINAHEGQGMEIFWRENLVCPTEDEYLEMVGNKTSALLRLGVRLMVEYSVQAQPQAVHTYTSLSTQIGNLFQIRDDYINLVSAEFAVTKGYCEDIEEGKFSFPMIHSIRSTPHDRQLLNILKQRPTDRHLKDYALTLLRETQSLEYTRKYLCALDAQIAGWIQELGGNDGLAKLLVYLRREYADKVEEKIQGQVPVDQLLALDSLLSMSFIAIYVPYAVVFH</sequence>
<dbReference type="PROSITE" id="PS00723">
    <property type="entry name" value="POLYPRENYL_SYNTHASE_1"/>
    <property type="match status" value="1"/>
</dbReference>
<feature type="transmembrane region" description="Helical" evidence="5">
    <location>
        <begin position="366"/>
        <end position="387"/>
    </location>
</feature>
<comment type="caution">
    <text evidence="6">The sequence shown here is derived from an EMBL/GenBank/DDBJ whole genome shotgun (WGS) entry which is preliminary data.</text>
</comment>
<keyword evidence="5" id="KW-1133">Transmembrane helix</keyword>
<proteinExistence type="inferred from homology"/>
<dbReference type="PROSITE" id="PS00444">
    <property type="entry name" value="POLYPRENYL_SYNTHASE_2"/>
    <property type="match status" value="1"/>
</dbReference>
<dbReference type="SFLD" id="SFLDS00005">
    <property type="entry name" value="Isoprenoid_Synthase_Type_I"/>
    <property type="match status" value="1"/>
</dbReference>
<dbReference type="InterPro" id="IPR000092">
    <property type="entry name" value="Polyprenyl_synt"/>
</dbReference>
<keyword evidence="5" id="KW-0472">Membrane</keyword>
<keyword evidence="3" id="KW-0808">Transferase</keyword>
<evidence type="ECO:0000256" key="1">
    <source>
        <dbReference type="ARBA" id="ARBA00022723"/>
    </source>
</evidence>
<dbReference type="Proteomes" id="UP000193411">
    <property type="component" value="Unassembled WGS sequence"/>
</dbReference>
<evidence type="ECO:0000256" key="4">
    <source>
        <dbReference type="SAM" id="MobiDB-lite"/>
    </source>
</evidence>
<dbReference type="PANTHER" id="PTHR12001:SF44">
    <property type="entry name" value="GERANYLGERANYL PYROPHOSPHATE SYNTHASE"/>
    <property type="match status" value="1"/>
</dbReference>
<dbReference type="STRING" id="765915.A0A1Y2H9Y9"/>
<accession>A0A1Y2H9Y9</accession>
<dbReference type="AlphaFoldDB" id="A0A1Y2H9Y9"/>
<dbReference type="Gene3D" id="1.10.600.10">
    <property type="entry name" value="Farnesyl Diphosphate Synthase"/>
    <property type="match status" value="1"/>
</dbReference>
<dbReference type="EMBL" id="MCFL01000061">
    <property type="protein sequence ID" value="ORZ31389.1"/>
    <property type="molecule type" value="Genomic_DNA"/>
</dbReference>
<organism evidence="6 7">
    <name type="scientific">Catenaria anguillulae PL171</name>
    <dbReference type="NCBI Taxonomy" id="765915"/>
    <lineage>
        <taxon>Eukaryota</taxon>
        <taxon>Fungi</taxon>
        <taxon>Fungi incertae sedis</taxon>
        <taxon>Blastocladiomycota</taxon>
        <taxon>Blastocladiomycetes</taxon>
        <taxon>Blastocladiales</taxon>
        <taxon>Catenariaceae</taxon>
        <taxon>Catenaria</taxon>
    </lineage>
</organism>
<evidence type="ECO:0000256" key="5">
    <source>
        <dbReference type="SAM" id="Phobius"/>
    </source>
</evidence>